<name>A0A074XIA5_AURPU</name>
<organism evidence="1 2">
    <name type="scientific">Aureobasidium pullulans EXF-150</name>
    <dbReference type="NCBI Taxonomy" id="1043002"/>
    <lineage>
        <taxon>Eukaryota</taxon>
        <taxon>Fungi</taxon>
        <taxon>Dikarya</taxon>
        <taxon>Ascomycota</taxon>
        <taxon>Pezizomycotina</taxon>
        <taxon>Dothideomycetes</taxon>
        <taxon>Dothideomycetidae</taxon>
        <taxon>Dothideales</taxon>
        <taxon>Saccotheciaceae</taxon>
        <taxon>Aureobasidium</taxon>
    </lineage>
</organism>
<gene>
    <name evidence="1" type="ORF">M438DRAFT_32800</name>
</gene>
<dbReference type="RefSeq" id="XP_029759616.1">
    <property type="nucleotide sequence ID" value="XM_029903188.1"/>
</dbReference>
<sequence>MSSFLAIPPEVMDVVCDVVDRDDLPALRLTCKGLCVIFSEPFARAYLEDISLIFSEYSLAALLKLTAHPVLGRQLRRLTFGTHYLQYKSDMPGEFQTRAEALEKFVKSGAHVDMLSRALKNLKDRELDVTLGLHDDLAEVTKPGSGQYNKVPFKKAYGFQDSYSGLTDYTFLQANPGRTLQAINLAAERAGYAMPRMEMSLCDGVSFPIWATERNAYGFNNAIDEFLFQPKRPGAGISTDLRFDRTLDIIGHQPSLNTAWNIFFSTYGPRLVFSTTSEHAQEYIEPLRRARFQSDFAMDCGSSLESCFALIGLREFSLHKCFVDLGALMEFLGEQRRTLRWLVLRNLYVEFDDEDEDPEGHRGPLALLQQLRGMRLEFLMMQELISIRDETRVIGPRLGMFQGDRIQHALQTYIQREQLILNFIENDQPIPDALIDPQIPEIVRERLSYYDDPTAI</sequence>
<dbReference type="Proteomes" id="UP000030706">
    <property type="component" value="Unassembled WGS sequence"/>
</dbReference>
<evidence type="ECO:0008006" key="3">
    <source>
        <dbReference type="Google" id="ProtNLM"/>
    </source>
</evidence>
<dbReference type="EMBL" id="KL584984">
    <property type="protein sequence ID" value="KEQ83429.1"/>
    <property type="molecule type" value="Genomic_DNA"/>
</dbReference>
<protein>
    <recommendedName>
        <fullName evidence="3">F-box domain-containing protein</fullName>
    </recommendedName>
</protein>
<dbReference type="GeneID" id="40745494"/>
<dbReference type="AlphaFoldDB" id="A0A074XIA5"/>
<evidence type="ECO:0000313" key="1">
    <source>
        <dbReference type="EMBL" id="KEQ83429.1"/>
    </source>
</evidence>
<accession>A0A074XIA5</accession>
<dbReference type="OrthoDB" id="3864165at2759"/>
<reference evidence="1 2" key="1">
    <citation type="journal article" date="2014" name="BMC Genomics">
        <title>Genome sequencing of four Aureobasidium pullulans varieties: biotechnological potential, stress tolerance, and description of new species.</title>
        <authorList>
            <person name="Gostin Ar C."/>
            <person name="Ohm R.A."/>
            <person name="Kogej T."/>
            <person name="Sonjak S."/>
            <person name="Turk M."/>
            <person name="Zajc J."/>
            <person name="Zalar P."/>
            <person name="Grube M."/>
            <person name="Sun H."/>
            <person name="Han J."/>
            <person name="Sharma A."/>
            <person name="Chiniquy J."/>
            <person name="Ngan C.Y."/>
            <person name="Lipzen A."/>
            <person name="Barry K."/>
            <person name="Grigoriev I.V."/>
            <person name="Gunde-Cimerman N."/>
        </authorList>
    </citation>
    <scope>NUCLEOTIDE SEQUENCE [LARGE SCALE GENOMIC DNA]</scope>
    <source>
        <strain evidence="1 2">EXF-150</strain>
    </source>
</reference>
<evidence type="ECO:0000313" key="2">
    <source>
        <dbReference type="Proteomes" id="UP000030706"/>
    </source>
</evidence>
<keyword evidence="2" id="KW-1185">Reference proteome</keyword>
<dbReference type="HOGENOM" id="CLU_599888_0_0_1"/>
<proteinExistence type="predicted"/>